<reference evidence="1 2" key="1">
    <citation type="submission" date="2018-07" db="EMBL/GenBank/DDBJ databases">
        <title>Complete sequence of phage GP4.</title>
        <authorList>
            <person name="Wang R."/>
            <person name="Tong Y."/>
            <person name="Liu H."/>
        </authorList>
    </citation>
    <scope>NUCLEOTIDE SEQUENCE [LARGE SCALE GENOMIC DNA]</scope>
</reference>
<dbReference type="Pfam" id="PF23140">
    <property type="entry name" value="Gp80"/>
    <property type="match status" value="1"/>
</dbReference>
<dbReference type="EMBL" id="MH638294">
    <property type="protein sequence ID" value="AXG67775.1"/>
    <property type="molecule type" value="Genomic_DNA"/>
</dbReference>
<organism evidence="1 2">
    <name type="scientific">Ralstonia phage GP4</name>
    <dbReference type="NCBI Taxonomy" id="2282904"/>
    <lineage>
        <taxon>Viruses</taxon>
        <taxon>Duplodnaviria</taxon>
        <taxon>Heunggongvirae</taxon>
        <taxon>Uroviricota</taxon>
        <taxon>Caudoviricetes</taxon>
        <taxon>Gervaisevirus</taxon>
        <taxon>Gervaisevirus GP4</taxon>
    </lineage>
</organism>
<dbReference type="KEGG" id="vg:65067740"/>
<dbReference type="Proteomes" id="UP000259464">
    <property type="component" value="Segment"/>
</dbReference>
<dbReference type="InterPro" id="IPR056908">
    <property type="entry name" value="Gp80-like"/>
</dbReference>
<sequence length="140" mass="14353">MAAASTYTENNILNALLRGVAFPLPAKTYVSLHTGDPGVGAGANEVSLSNWPAYVRREAEQGGAIGSGWTPAASGQTSNVNQLTYPANNGVAAVTVTHYAVFDAPTGGNLLFKAPLTVARTLQVGDVFVFDVGSLTAQAS</sequence>
<dbReference type="GeneID" id="65067740"/>
<protein>
    <submittedName>
        <fullName evidence="1">Virion-associated phage protein</fullName>
    </submittedName>
</protein>
<accession>A0A345GU11</accession>
<proteinExistence type="evidence at protein level"/>
<reference evidence="3" key="2">
    <citation type="journal article" date="2023" name="J. Mol. Biol.">
        <title>Asymmetric Structure of Podophage GP4 Reveals a Novel Architecture of Three Types of Tail Fibers.</title>
        <authorList>
            <person name="Zheng J."/>
            <person name="Chen W."/>
            <person name="Xiao H."/>
            <person name="Yang F."/>
            <person name="Song J."/>
            <person name="Cheng L."/>
            <person name="Liu H."/>
        </authorList>
    </citation>
    <scope>STRUCTURE BY ELECTRON MICROSCOPY (4.10 ANGSTROMS)</scope>
</reference>
<dbReference type="RefSeq" id="YP_010078812.1">
    <property type="nucleotide sequence ID" value="NC_054964.1"/>
</dbReference>
<evidence type="ECO:0007829" key="3">
    <source>
        <dbReference type="PDB" id="8JOU"/>
    </source>
</evidence>
<keyword evidence="2" id="KW-1185">Reference proteome</keyword>
<name>A0A345GU11_9CAUD</name>
<keyword evidence="3" id="KW-0002">3D-structure</keyword>
<dbReference type="PDB" id="8JOU">
    <property type="method" value="EM"/>
    <property type="resolution" value="4.10 A"/>
    <property type="chains" value="a/b/c/d/e/f/g/h/i/j=1-140"/>
</dbReference>
<dbReference type="EMDB" id="EMD-36462"/>
<evidence type="ECO:0000313" key="1">
    <source>
        <dbReference type="EMBL" id="AXG67775.1"/>
    </source>
</evidence>
<evidence type="ECO:0000313" key="2">
    <source>
        <dbReference type="Proteomes" id="UP000259464"/>
    </source>
</evidence>
<dbReference type="SMR" id="A0A345GU11"/>